<keyword evidence="3" id="KW-1185">Reference proteome</keyword>
<sequence>MRTFILRVWEDNMSKTQPRVALFLAPGVEECEALVIYDLLFRASIACDKIAVAPTRSVVSSHNVELTCDYALDDPDFSFDNYDLLFLPGGLPGTTNLQENKKLCDAVVNHHKQGKLLAAVCAAPSVFARLGLLENKRATSNPGFQDVLREFGSVVVQDSYVKTGNIFTSKGLGTCIDLGLALIEELADHDTMEKVKQGIVYMH</sequence>
<name>F1T4Y2_9ACTN</name>
<dbReference type="Proteomes" id="UP000005947">
    <property type="component" value="Unassembled WGS sequence"/>
</dbReference>
<dbReference type="AlphaFoldDB" id="F1T4Y2"/>
<dbReference type="InterPro" id="IPR050325">
    <property type="entry name" value="Prot/Nucl_acid_deglycase"/>
</dbReference>
<protein>
    <submittedName>
        <fullName evidence="2">DJ-1 family protein</fullName>
    </submittedName>
</protein>
<organism evidence="2 3">
    <name type="scientific">Fannyhessea vaginae DSM 15829</name>
    <dbReference type="NCBI Taxonomy" id="525256"/>
    <lineage>
        <taxon>Bacteria</taxon>
        <taxon>Bacillati</taxon>
        <taxon>Actinomycetota</taxon>
        <taxon>Coriobacteriia</taxon>
        <taxon>Coriobacteriales</taxon>
        <taxon>Atopobiaceae</taxon>
        <taxon>Fannyhessea</taxon>
    </lineage>
</organism>
<dbReference type="Gene3D" id="3.40.50.880">
    <property type="match status" value="1"/>
</dbReference>
<dbReference type="InterPro" id="IPR006287">
    <property type="entry name" value="DJ-1"/>
</dbReference>
<accession>F1T4Y2</accession>
<feature type="domain" description="DJ-1/PfpI" evidence="1">
    <location>
        <begin position="19"/>
        <end position="185"/>
    </location>
</feature>
<evidence type="ECO:0000313" key="2">
    <source>
        <dbReference type="EMBL" id="EGF23070.1"/>
    </source>
</evidence>
<dbReference type="PANTHER" id="PTHR48094">
    <property type="entry name" value="PROTEIN/NUCLEIC ACID DEGLYCASE DJ-1-RELATED"/>
    <property type="match status" value="1"/>
</dbReference>
<comment type="caution">
    <text evidence="2">The sequence shown here is derived from an EMBL/GenBank/DDBJ whole genome shotgun (WGS) entry which is preliminary data.</text>
</comment>
<dbReference type="EMBL" id="ACGK02000001">
    <property type="protein sequence ID" value="EGF23070.1"/>
    <property type="molecule type" value="Genomic_DNA"/>
</dbReference>
<evidence type="ECO:0000259" key="1">
    <source>
        <dbReference type="Pfam" id="PF01965"/>
    </source>
</evidence>
<dbReference type="GO" id="GO:0005737">
    <property type="term" value="C:cytoplasm"/>
    <property type="evidence" value="ECO:0007669"/>
    <property type="project" value="TreeGrafter"/>
</dbReference>
<dbReference type="SUPFAM" id="SSF52317">
    <property type="entry name" value="Class I glutamine amidotransferase-like"/>
    <property type="match status" value="1"/>
</dbReference>
<dbReference type="Pfam" id="PF01965">
    <property type="entry name" value="DJ-1_PfpI"/>
    <property type="match status" value="1"/>
</dbReference>
<gene>
    <name evidence="2" type="ORF">HMPREF0091_10017</name>
</gene>
<evidence type="ECO:0000313" key="3">
    <source>
        <dbReference type="Proteomes" id="UP000005947"/>
    </source>
</evidence>
<dbReference type="eggNOG" id="COG0693">
    <property type="taxonomic scope" value="Bacteria"/>
</dbReference>
<reference evidence="2 3" key="1">
    <citation type="submission" date="2011-02" db="EMBL/GenBank/DDBJ databases">
        <authorList>
            <person name="Muzny D."/>
            <person name="Qin X."/>
            <person name="Buhay C."/>
            <person name="Dugan-Rocha S."/>
            <person name="Ding Y."/>
            <person name="Chen G."/>
            <person name="Hawes A."/>
            <person name="Holder M."/>
            <person name="Jhangiani S."/>
            <person name="Johnson A."/>
            <person name="Khan Z."/>
            <person name="Li Z."/>
            <person name="Liu W."/>
            <person name="Liu X."/>
            <person name="Perez L."/>
            <person name="Shen H."/>
            <person name="Wang Q."/>
            <person name="Watt J."/>
            <person name="Xi L."/>
            <person name="Xin Y."/>
            <person name="Zhou J."/>
            <person name="Deng J."/>
            <person name="Jiang H."/>
            <person name="Liu Y."/>
            <person name="Qu J."/>
            <person name="Song X.-Z."/>
            <person name="Zhang L."/>
            <person name="Villasana D."/>
            <person name="Johnson A."/>
            <person name="Liu J."/>
            <person name="Liyanage D."/>
            <person name="Lorensuhewa L."/>
            <person name="Robinson T."/>
            <person name="Song A."/>
            <person name="Song B.-B."/>
            <person name="Dinh H."/>
            <person name="Thornton R."/>
            <person name="Coyle M."/>
            <person name="Francisco L."/>
            <person name="Jackson L."/>
            <person name="Javaid M."/>
            <person name="Korchina V."/>
            <person name="Kovar C."/>
            <person name="Mata R."/>
            <person name="Mathew T."/>
            <person name="Ngo R."/>
            <person name="Nguyen L."/>
            <person name="Nguyen N."/>
            <person name="Okwuonu G."/>
            <person name="Ongeri F."/>
            <person name="Pham C."/>
            <person name="Simmons D."/>
            <person name="Wilczek-Boney K."/>
            <person name="Hale W."/>
            <person name="Jakkamsetti A."/>
            <person name="Pham P."/>
            <person name="Ruth R."/>
            <person name="San Lucas F."/>
            <person name="Warren J."/>
            <person name="Zhang J."/>
            <person name="Zhao Z."/>
            <person name="Zhou C."/>
            <person name="Zhu D."/>
            <person name="Lee S."/>
            <person name="Bess C."/>
            <person name="Blankenburg K."/>
            <person name="Forbes L."/>
            <person name="Fu Q."/>
            <person name="Gubbala S."/>
            <person name="Hirani K."/>
            <person name="Jayaseelan J.C."/>
            <person name="Lara F."/>
            <person name="Munidasa M."/>
            <person name="Palculict T."/>
            <person name="Patil S."/>
            <person name="Pu L.-L."/>
            <person name="Saada N."/>
            <person name="Tang L."/>
            <person name="Weissenberger G."/>
            <person name="Zhu Y."/>
            <person name="Hemphill L."/>
            <person name="Shang Y."/>
            <person name="Youmans B."/>
            <person name="Ayvaz T."/>
            <person name="Ross M."/>
            <person name="Santibanez J."/>
            <person name="Aqrawi P."/>
            <person name="Gross S."/>
            <person name="Joshi V."/>
            <person name="Fowler G."/>
            <person name="Nazareth L."/>
            <person name="Reid J."/>
            <person name="Worley K."/>
            <person name="Petrosino J."/>
            <person name="Highlander S."/>
            <person name="Gibbs R."/>
        </authorList>
    </citation>
    <scope>NUCLEOTIDE SEQUENCE [LARGE SCALE GENOMIC DNA]</scope>
    <source>
        <strain evidence="2 3">DSM 15829</strain>
    </source>
</reference>
<dbReference type="InterPro" id="IPR029062">
    <property type="entry name" value="Class_I_gatase-like"/>
</dbReference>
<proteinExistence type="predicted"/>
<dbReference type="NCBIfam" id="TIGR01383">
    <property type="entry name" value="not_thiJ"/>
    <property type="match status" value="1"/>
</dbReference>
<dbReference type="PANTHER" id="PTHR48094:SF12">
    <property type="entry name" value="PARKINSON DISEASE PROTEIN 7 HOMOLOG"/>
    <property type="match status" value="1"/>
</dbReference>
<dbReference type="InterPro" id="IPR002818">
    <property type="entry name" value="DJ-1/PfpI"/>
</dbReference>
<dbReference type="CDD" id="cd03135">
    <property type="entry name" value="GATase1_DJ-1"/>
    <property type="match status" value="1"/>
</dbReference>